<dbReference type="OrthoDB" id="3772783at2"/>
<feature type="domain" description="Bacterial Ig-like" evidence="3">
    <location>
        <begin position="280"/>
        <end position="350"/>
    </location>
</feature>
<protein>
    <submittedName>
        <fullName evidence="4">Ig-like domain repeat protein</fullName>
    </submittedName>
</protein>
<dbReference type="KEGG" id="nsn:EXE58_07680"/>
<dbReference type="GO" id="GO:0005975">
    <property type="term" value="P:carbohydrate metabolic process"/>
    <property type="evidence" value="ECO:0007669"/>
    <property type="project" value="UniProtKB-ARBA"/>
</dbReference>
<gene>
    <name evidence="4" type="ORF">EXE58_07680</name>
</gene>
<evidence type="ECO:0000256" key="1">
    <source>
        <dbReference type="SAM" id="MobiDB-lite"/>
    </source>
</evidence>
<dbReference type="Gene3D" id="2.60.40.10">
    <property type="entry name" value="Immunoglobulins"/>
    <property type="match status" value="1"/>
</dbReference>
<evidence type="ECO:0000313" key="4">
    <source>
        <dbReference type="EMBL" id="QBX55345.1"/>
    </source>
</evidence>
<feature type="compositionally biased region" description="Low complexity" evidence="1">
    <location>
        <begin position="256"/>
        <end position="266"/>
    </location>
</feature>
<evidence type="ECO:0000256" key="2">
    <source>
        <dbReference type="SAM" id="SignalP"/>
    </source>
</evidence>
<organism evidence="4 5">
    <name type="scientific">Nocardioides seonyuensis</name>
    <dbReference type="NCBI Taxonomy" id="2518371"/>
    <lineage>
        <taxon>Bacteria</taxon>
        <taxon>Bacillati</taxon>
        <taxon>Actinomycetota</taxon>
        <taxon>Actinomycetes</taxon>
        <taxon>Propionibacteriales</taxon>
        <taxon>Nocardioidaceae</taxon>
        <taxon>Nocardioides</taxon>
    </lineage>
</organism>
<evidence type="ECO:0000259" key="3">
    <source>
        <dbReference type="Pfam" id="PF16640"/>
    </source>
</evidence>
<proteinExistence type="predicted"/>
<dbReference type="AlphaFoldDB" id="A0A4P7IDS2"/>
<name>A0A4P7IDS2_9ACTN</name>
<accession>A0A4P7IDS2</accession>
<feature type="region of interest" description="Disordered" evidence="1">
    <location>
        <begin position="222"/>
        <end position="266"/>
    </location>
</feature>
<keyword evidence="5" id="KW-1185">Reference proteome</keyword>
<feature type="chain" id="PRO_5020825684" evidence="2">
    <location>
        <begin position="27"/>
        <end position="354"/>
    </location>
</feature>
<dbReference type="EMBL" id="CP038436">
    <property type="protein sequence ID" value="QBX55345.1"/>
    <property type="molecule type" value="Genomic_DNA"/>
</dbReference>
<dbReference type="Pfam" id="PF16640">
    <property type="entry name" value="Big_3_5"/>
    <property type="match status" value="1"/>
</dbReference>
<dbReference type="InterPro" id="IPR013783">
    <property type="entry name" value="Ig-like_fold"/>
</dbReference>
<keyword evidence="2" id="KW-0732">Signal</keyword>
<sequence length="354" mass="36576">MKKLPLALTAMTAIVAGLLAPGGASASAGTWNDGFQYEDQMVSCATGQVTTGVSANVGWMSPTGAVPKVGEVFWLRGYAGLVGMPCSSGTNIIPEIMVPDGIEFAEGEVRWDISKPGEQVLTEDPISADPNGQNGGIMIGNADETPFKLRQGEILEFQFPVRATRELKGPATQQPQCQSRIDGDAPCPISQSGDHFQVAFLTNGHGGDRWYVTPFVGLFATDGSTPPPTTPPTTNPVPGPGTTPTPGTTPAPAPAPGSAAGQAASSTSAKWKITKAGKGKATITVTSGAAPVGGVIVKDKGRTLAKATLKATDNGRVVIKLPRLRKGKHVLVAQFRGSSTVAASVSPKRVVRLR</sequence>
<feature type="signal peptide" evidence="2">
    <location>
        <begin position="1"/>
        <end position="26"/>
    </location>
</feature>
<dbReference type="RefSeq" id="WP_135267337.1">
    <property type="nucleotide sequence ID" value="NZ_CP038436.1"/>
</dbReference>
<evidence type="ECO:0000313" key="5">
    <source>
        <dbReference type="Proteomes" id="UP000294853"/>
    </source>
</evidence>
<reference evidence="4 5" key="1">
    <citation type="submission" date="2019-03" db="EMBL/GenBank/DDBJ databases">
        <title>Three New Species of Nocardioides, Nocardioides euryhalodurans sp. nov., Nocardioides seonyuensis sp. nov. and Nocardioides eburneoflavus sp. nov. Iolated from Soil.</title>
        <authorList>
            <person name="Roh S.G."/>
            <person name="Lee C."/>
            <person name="Kim M.-K."/>
            <person name="Kim S.B."/>
        </authorList>
    </citation>
    <scope>NUCLEOTIDE SEQUENCE [LARGE SCALE GENOMIC DNA]</scope>
    <source>
        <strain evidence="4 5">MMS17-SY207-3</strain>
    </source>
</reference>
<feature type="compositionally biased region" description="Pro residues" evidence="1">
    <location>
        <begin position="225"/>
        <end position="255"/>
    </location>
</feature>
<dbReference type="Proteomes" id="UP000294853">
    <property type="component" value="Chromosome"/>
</dbReference>
<dbReference type="InterPro" id="IPR032109">
    <property type="entry name" value="Big_3_5"/>
</dbReference>